<feature type="transmembrane region" description="Helical" evidence="2">
    <location>
        <begin position="74"/>
        <end position="92"/>
    </location>
</feature>
<proteinExistence type="predicted"/>
<gene>
    <name evidence="3" type="ordered locus">MHLP_04465</name>
</gene>
<dbReference type="Proteomes" id="UP000006502">
    <property type="component" value="Chromosome"/>
</dbReference>
<keyword evidence="2" id="KW-0472">Membrane</keyword>
<evidence type="ECO:0000313" key="4">
    <source>
        <dbReference type="Proteomes" id="UP000006502"/>
    </source>
</evidence>
<feature type="region of interest" description="Disordered" evidence="1">
    <location>
        <begin position="119"/>
        <end position="143"/>
    </location>
</feature>
<dbReference type="HOGENOM" id="CLU_1804045_0_0_14"/>
<evidence type="ECO:0000256" key="1">
    <source>
        <dbReference type="SAM" id="MobiDB-lite"/>
    </source>
</evidence>
<dbReference type="KEGG" id="mhl:MHLP_04465"/>
<feature type="transmembrane region" description="Helical" evidence="2">
    <location>
        <begin position="6"/>
        <end position="24"/>
    </location>
</feature>
<dbReference type="STRING" id="1212765.MHLP_04465"/>
<reference evidence="3 4" key="1">
    <citation type="journal article" date="2012" name="J. Bacteriol.">
        <title>Genome Sequence of "Candidatus Mycoplasma haemolamae" Strain Purdue, a Red Blood Cell Pathogen of Alpacas (Vicugna pacos) and Llamas (Lama glama).</title>
        <authorList>
            <person name="Guimaraes A.M."/>
            <person name="Toth B."/>
            <person name="Santos A.P."/>
            <person name="do Nascimento N.C."/>
            <person name="Kritchevsky J.E."/>
            <person name="Messick J.B."/>
        </authorList>
    </citation>
    <scope>NUCLEOTIDE SEQUENCE [LARGE SCALE GENOMIC DNA]</scope>
    <source>
        <strain evidence="3 4">Purdue</strain>
    </source>
</reference>
<feature type="transmembrane region" description="Helical" evidence="2">
    <location>
        <begin position="44"/>
        <end position="62"/>
    </location>
</feature>
<protein>
    <submittedName>
        <fullName evidence="3">Uncharacterized protein</fullName>
    </submittedName>
</protein>
<sequence length="143" mass="15971">MSAGNHVFGIFSVLGSIALAYPLYIRRNIPRKPHSNPDCSKEFLAIYACVCFVVFAALLTIFEGSSGGWGHYCGRAMVLLVVAGLGSWFLYIHYHRINDSLIVNYKDWKWHPKKGWYKKPGTEDTLGQPSGTSQEVATEQTAE</sequence>
<dbReference type="AlphaFoldDB" id="I7BKP9"/>
<feature type="compositionally biased region" description="Polar residues" evidence="1">
    <location>
        <begin position="125"/>
        <end position="143"/>
    </location>
</feature>
<organism evidence="3 4">
    <name type="scientific">Mycoplasma haematolamae (strain Purdue)</name>
    <dbReference type="NCBI Taxonomy" id="1212765"/>
    <lineage>
        <taxon>Bacteria</taxon>
        <taxon>Bacillati</taxon>
        <taxon>Mycoplasmatota</taxon>
        <taxon>Mollicutes</taxon>
        <taxon>Mycoplasmataceae</taxon>
        <taxon>Mycoplasma</taxon>
    </lineage>
</organism>
<evidence type="ECO:0000313" key="3">
    <source>
        <dbReference type="EMBL" id="AFO52473.1"/>
    </source>
</evidence>
<evidence type="ECO:0000256" key="2">
    <source>
        <dbReference type="SAM" id="Phobius"/>
    </source>
</evidence>
<dbReference type="PATRIC" id="fig|1212765.3.peg.1015"/>
<keyword evidence="2" id="KW-1133">Transmembrane helix</keyword>
<reference evidence="4" key="2">
    <citation type="submission" date="2012-07" db="EMBL/GenBank/DDBJ databases">
        <title>Complete genome sequence of 'Candidatus Mycoplasma haemolamae'.</title>
        <authorList>
            <person name="Guimaraes A.M.S."/>
            <person name="Toth B."/>
            <person name="Santos A.P."/>
            <person name="Nascimento N.C."/>
            <person name="Sojka J.E."/>
            <person name="Messick J.B."/>
        </authorList>
    </citation>
    <scope>NUCLEOTIDE SEQUENCE [LARGE SCALE GENOMIC DNA]</scope>
    <source>
        <strain evidence="4">Purdue</strain>
    </source>
</reference>
<dbReference type="EMBL" id="CP003731">
    <property type="protein sequence ID" value="AFO52473.1"/>
    <property type="molecule type" value="Genomic_DNA"/>
</dbReference>
<keyword evidence="4" id="KW-1185">Reference proteome</keyword>
<name>I7BKP9_MYCHA</name>
<keyword evidence="2" id="KW-0812">Transmembrane</keyword>
<accession>I7BKP9</accession>